<dbReference type="InterPro" id="IPR016181">
    <property type="entry name" value="Acyl_CoA_acyltransferase"/>
</dbReference>
<proteinExistence type="predicted"/>
<sequence length="279" mass="30775">MQSVLLTILVLVLSVFYLDAFLPSERFRTRSQILRARQRGSLVSSPESRSAWPSGRSKHAGNALAGSSVPNNDAGGEGAAAALSHKDIVWKLRPPAGTGRRRRLWLRFAANAIRLDCMVFRKQLPTALCPKGGQALLEAHTHDENGRLVKIGRFGFTTERGAPAEPIQETIDDLYGVKQLAGIGAIIYMFVEPEYRGRNVGTLALEVVRCIHAIQNIDFTVLVVDDDGSGKLNDWYRERGYSEAPKLQNILGSPDAVHGISMIAPTSLTLDEDCRIKWW</sequence>
<keyword evidence="4" id="KW-1185">Reference proteome</keyword>
<dbReference type="OrthoDB" id="43192at2759"/>
<reference evidence="3 4" key="1">
    <citation type="submission" date="2019-01" db="EMBL/GenBank/DDBJ databases">
        <authorList>
            <person name="Ferrante I. M."/>
        </authorList>
    </citation>
    <scope>NUCLEOTIDE SEQUENCE [LARGE SCALE GENOMIC DNA]</scope>
    <source>
        <strain evidence="3 4">B856</strain>
    </source>
</reference>
<dbReference type="Proteomes" id="UP000291116">
    <property type="component" value="Unassembled WGS sequence"/>
</dbReference>
<keyword evidence="2" id="KW-0732">Signal</keyword>
<protein>
    <recommendedName>
        <fullName evidence="5">N-acetyltransferase domain-containing protein</fullName>
    </recommendedName>
</protein>
<organism evidence="3 4">
    <name type="scientific">Pseudo-nitzschia multistriata</name>
    <dbReference type="NCBI Taxonomy" id="183589"/>
    <lineage>
        <taxon>Eukaryota</taxon>
        <taxon>Sar</taxon>
        <taxon>Stramenopiles</taxon>
        <taxon>Ochrophyta</taxon>
        <taxon>Bacillariophyta</taxon>
        <taxon>Bacillariophyceae</taxon>
        <taxon>Bacillariophycidae</taxon>
        <taxon>Bacillariales</taxon>
        <taxon>Bacillariaceae</taxon>
        <taxon>Pseudo-nitzschia</taxon>
    </lineage>
</organism>
<evidence type="ECO:0000256" key="1">
    <source>
        <dbReference type="SAM" id="MobiDB-lite"/>
    </source>
</evidence>
<evidence type="ECO:0000313" key="3">
    <source>
        <dbReference type="EMBL" id="VEU40544.1"/>
    </source>
</evidence>
<gene>
    <name evidence="3" type="ORF">PSNMU_V1.4_AUG-EV-PASAV3_0074330</name>
</gene>
<name>A0A448ZES0_9STRA</name>
<dbReference type="Gene3D" id="3.40.630.30">
    <property type="match status" value="1"/>
</dbReference>
<evidence type="ECO:0000313" key="4">
    <source>
        <dbReference type="Proteomes" id="UP000291116"/>
    </source>
</evidence>
<feature type="signal peptide" evidence="2">
    <location>
        <begin position="1"/>
        <end position="20"/>
    </location>
</feature>
<accession>A0A448ZES0</accession>
<evidence type="ECO:0008006" key="5">
    <source>
        <dbReference type="Google" id="ProtNLM"/>
    </source>
</evidence>
<dbReference type="EMBL" id="CAACVS010000289">
    <property type="protein sequence ID" value="VEU40544.1"/>
    <property type="molecule type" value="Genomic_DNA"/>
</dbReference>
<dbReference type="AlphaFoldDB" id="A0A448ZES0"/>
<dbReference type="SUPFAM" id="SSF55729">
    <property type="entry name" value="Acyl-CoA N-acyltransferases (Nat)"/>
    <property type="match status" value="1"/>
</dbReference>
<feature type="region of interest" description="Disordered" evidence="1">
    <location>
        <begin position="45"/>
        <end position="78"/>
    </location>
</feature>
<evidence type="ECO:0000256" key="2">
    <source>
        <dbReference type="SAM" id="SignalP"/>
    </source>
</evidence>
<feature type="chain" id="PRO_5018993613" description="N-acetyltransferase domain-containing protein" evidence="2">
    <location>
        <begin position="21"/>
        <end position="279"/>
    </location>
</feature>